<protein>
    <recommendedName>
        <fullName evidence="4">NIPSNAP protein</fullName>
    </recommendedName>
</protein>
<dbReference type="RefSeq" id="WP_168660018.1">
    <property type="nucleotide sequence ID" value="NZ_CP051180.1"/>
</dbReference>
<accession>A0A6H1UCD1</accession>
<dbReference type="SUPFAM" id="SSF54909">
    <property type="entry name" value="Dimeric alpha+beta barrel"/>
    <property type="match status" value="1"/>
</dbReference>
<gene>
    <name evidence="2" type="ORF">HER31_07650</name>
</gene>
<dbReference type="InterPro" id="IPR011008">
    <property type="entry name" value="Dimeric_a/b-barrel"/>
</dbReference>
<sequence length="251" mass="29194">MRRIQQYVVAMCLSVLAIGSHAWANDLADMWVITPKEGKRTEFEKAFKQHVAFREKQNDPRSWQVFTPAVGADLDHYIVRACCFSWADMDSYRDWAGNAKTGEHWQTNVNQLVGKVSHYLSELDAENSHWPEDAPDYRYFEVVSLYPKQGHGSEIGKDMKAISDAAKAMEWDEHWAWRWTIGGPTELTLVFPYTNWADMKQPEPSFAERLAKQMDSEDEAKALMQRWSKHFKHSESTIYRHNAEMSMKPTK</sequence>
<dbReference type="EMBL" id="CP051180">
    <property type="protein sequence ID" value="QIZ76757.1"/>
    <property type="molecule type" value="Genomic_DNA"/>
</dbReference>
<reference evidence="2 3" key="1">
    <citation type="submission" date="2020-04" db="EMBL/GenBank/DDBJ databases">
        <title>Ferrimonas sp. S7 isolated from sea water.</title>
        <authorList>
            <person name="Bae S.S."/>
            <person name="Baek K."/>
        </authorList>
    </citation>
    <scope>NUCLEOTIDE SEQUENCE [LARGE SCALE GENOMIC DNA]</scope>
    <source>
        <strain evidence="2 3">S7</strain>
    </source>
</reference>
<organism evidence="2 3">
    <name type="scientific">Ferrimonas lipolytica</name>
    <dbReference type="NCBI Taxonomy" id="2724191"/>
    <lineage>
        <taxon>Bacteria</taxon>
        <taxon>Pseudomonadati</taxon>
        <taxon>Pseudomonadota</taxon>
        <taxon>Gammaproteobacteria</taxon>
        <taxon>Alteromonadales</taxon>
        <taxon>Ferrimonadaceae</taxon>
        <taxon>Ferrimonas</taxon>
    </lineage>
</organism>
<dbReference type="KEGG" id="fes:HER31_07650"/>
<feature type="signal peptide" evidence="1">
    <location>
        <begin position="1"/>
        <end position="24"/>
    </location>
</feature>
<dbReference type="AlphaFoldDB" id="A0A6H1UCD1"/>
<evidence type="ECO:0000256" key="1">
    <source>
        <dbReference type="SAM" id="SignalP"/>
    </source>
</evidence>
<feature type="chain" id="PRO_5026340038" description="NIPSNAP protein" evidence="1">
    <location>
        <begin position="25"/>
        <end position="251"/>
    </location>
</feature>
<evidence type="ECO:0000313" key="2">
    <source>
        <dbReference type="EMBL" id="QIZ76757.1"/>
    </source>
</evidence>
<dbReference type="Proteomes" id="UP000501602">
    <property type="component" value="Chromosome"/>
</dbReference>
<proteinExistence type="predicted"/>
<evidence type="ECO:0000313" key="3">
    <source>
        <dbReference type="Proteomes" id="UP000501602"/>
    </source>
</evidence>
<keyword evidence="1" id="KW-0732">Signal</keyword>
<evidence type="ECO:0008006" key="4">
    <source>
        <dbReference type="Google" id="ProtNLM"/>
    </source>
</evidence>
<name>A0A6H1UCD1_9GAMM</name>
<keyword evidence="3" id="KW-1185">Reference proteome</keyword>